<dbReference type="InterPro" id="IPR022450">
    <property type="entry name" value="TsaD"/>
</dbReference>
<dbReference type="EMBL" id="PEZP01000023">
    <property type="protein sequence ID" value="PIT98221.1"/>
    <property type="molecule type" value="Genomic_DNA"/>
</dbReference>
<evidence type="ECO:0000313" key="10">
    <source>
        <dbReference type="EMBL" id="PIT98221.1"/>
    </source>
</evidence>
<dbReference type="GO" id="GO:0046872">
    <property type="term" value="F:metal ion binding"/>
    <property type="evidence" value="ECO:0007669"/>
    <property type="project" value="UniProtKB-KW"/>
</dbReference>
<feature type="domain" description="Gcp-like" evidence="9">
    <location>
        <begin position="28"/>
        <end position="135"/>
    </location>
</feature>
<keyword evidence="6" id="KW-0408">Iron</keyword>
<comment type="catalytic activity">
    <reaction evidence="8">
        <text>L-threonylcarbamoyladenylate + adenosine(37) in tRNA = N(6)-L-threonylcarbamoyladenosine(37) in tRNA + AMP + H(+)</text>
        <dbReference type="Rhea" id="RHEA:37059"/>
        <dbReference type="Rhea" id="RHEA-COMP:10162"/>
        <dbReference type="Rhea" id="RHEA-COMP:10163"/>
        <dbReference type="ChEBI" id="CHEBI:15378"/>
        <dbReference type="ChEBI" id="CHEBI:73682"/>
        <dbReference type="ChEBI" id="CHEBI:74411"/>
        <dbReference type="ChEBI" id="CHEBI:74418"/>
        <dbReference type="ChEBI" id="CHEBI:456215"/>
        <dbReference type="EC" id="2.3.1.234"/>
    </reaction>
</comment>
<keyword evidence="3 10" id="KW-0808">Transferase</keyword>
<dbReference type="PRINTS" id="PR00789">
    <property type="entry name" value="OSIALOPTASE"/>
</dbReference>
<keyword evidence="5" id="KW-0479">Metal-binding</keyword>
<keyword evidence="2" id="KW-0963">Cytoplasm</keyword>
<evidence type="ECO:0000256" key="8">
    <source>
        <dbReference type="ARBA" id="ARBA00048117"/>
    </source>
</evidence>
<dbReference type="InterPro" id="IPR017861">
    <property type="entry name" value="KAE1/TsaD"/>
</dbReference>
<evidence type="ECO:0000256" key="7">
    <source>
        <dbReference type="ARBA" id="ARBA00023315"/>
    </source>
</evidence>
<keyword evidence="7" id="KW-0012">Acyltransferase</keyword>
<dbReference type="HAMAP" id="MF_01445">
    <property type="entry name" value="TsaD"/>
    <property type="match status" value="1"/>
</dbReference>
<evidence type="ECO:0000256" key="5">
    <source>
        <dbReference type="ARBA" id="ARBA00022723"/>
    </source>
</evidence>
<name>A0A2M6WZI8_9BACT</name>
<evidence type="ECO:0000259" key="9">
    <source>
        <dbReference type="Pfam" id="PF00814"/>
    </source>
</evidence>
<evidence type="ECO:0000256" key="4">
    <source>
        <dbReference type="ARBA" id="ARBA00022694"/>
    </source>
</evidence>
<dbReference type="InterPro" id="IPR043129">
    <property type="entry name" value="ATPase_NBD"/>
</dbReference>
<dbReference type="InterPro" id="IPR000905">
    <property type="entry name" value="Gcp-like_dom"/>
</dbReference>
<dbReference type="GO" id="GO:0002949">
    <property type="term" value="P:tRNA threonylcarbamoyladenosine modification"/>
    <property type="evidence" value="ECO:0007669"/>
    <property type="project" value="InterPro"/>
</dbReference>
<sequence>MPTTLLAIETSCDETGVAILRRTDKQVELLGQAIASQIDIHKETGGVVPDVAAREHVTALPVLLEKVVVEARITNRESHIDAIAVTQGPGLAPALAVGVTTAQALALAWQKPIIPVHHLEGHIYSALLQSAERIPNPIPQIPNKFKIADDQAIFPTLALIVSGGHTQLVWMSRHLAYEIIGSTRDDAAGEAFDKVARLLGLPYPGGPHLSRLAEQGNPAAFAFTRPMLRSNDLDFSFSGLKTEVLYTVRDLPPDSLEQQKADIAASFEQAVIDTLAAKTDAALQRRQPTLLLAAGGVIANKKLRAALQRVAKKRVVPLQIAPLALCGDNAVMIGQAAFFANSAGRLAAWQDLDIRPRWDMA</sequence>
<accession>A0A2M6WZI8</accession>
<feature type="domain" description="Gcp-like" evidence="9">
    <location>
        <begin position="151"/>
        <end position="334"/>
    </location>
</feature>
<evidence type="ECO:0000256" key="1">
    <source>
        <dbReference type="ARBA" id="ARBA00012156"/>
    </source>
</evidence>
<organism evidence="10 11">
    <name type="scientific">Candidatus Andersenbacteria bacterium CG10_big_fil_rev_8_21_14_0_10_54_11</name>
    <dbReference type="NCBI Taxonomy" id="1974485"/>
    <lineage>
        <taxon>Bacteria</taxon>
        <taxon>Candidatus Anderseniibacteriota</taxon>
    </lineage>
</organism>
<feature type="non-terminal residue" evidence="10">
    <location>
        <position position="361"/>
    </location>
</feature>
<protein>
    <recommendedName>
        <fullName evidence="1">N(6)-L-threonylcarbamoyladenine synthase</fullName>
        <ecNumber evidence="1">2.3.1.234</ecNumber>
    </recommendedName>
</protein>
<gene>
    <name evidence="10" type="primary">tsaD</name>
    <name evidence="10" type="ORF">COT71_01905</name>
</gene>
<reference evidence="11" key="1">
    <citation type="submission" date="2017-09" db="EMBL/GenBank/DDBJ databases">
        <title>Depth-based differentiation of microbial function through sediment-hosted aquifers and enrichment of novel symbionts in the deep terrestrial subsurface.</title>
        <authorList>
            <person name="Probst A.J."/>
            <person name="Ladd B."/>
            <person name="Jarett J.K."/>
            <person name="Geller-Mcgrath D.E."/>
            <person name="Sieber C.M.K."/>
            <person name="Emerson J.B."/>
            <person name="Anantharaman K."/>
            <person name="Thomas B.C."/>
            <person name="Malmstrom R."/>
            <person name="Stieglmeier M."/>
            <person name="Klingl A."/>
            <person name="Woyke T."/>
            <person name="Ryan C.M."/>
            <person name="Banfield J.F."/>
        </authorList>
    </citation>
    <scope>NUCLEOTIDE SEQUENCE [LARGE SCALE GENOMIC DNA]</scope>
</reference>
<dbReference type="FunFam" id="3.30.420.40:FF:000012">
    <property type="entry name" value="tRNA N6-adenosine threonylcarbamoyltransferase"/>
    <property type="match status" value="1"/>
</dbReference>
<dbReference type="GO" id="GO:0061711">
    <property type="term" value="F:tRNA N(6)-L-threonylcarbamoyladenine synthase activity"/>
    <property type="evidence" value="ECO:0007669"/>
    <property type="project" value="UniProtKB-EC"/>
</dbReference>
<dbReference type="AlphaFoldDB" id="A0A2M6WZI8"/>
<evidence type="ECO:0000256" key="2">
    <source>
        <dbReference type="ARBA" id="ARBA00022490"/>
    </source>
</evidence>
<dbReference type="PANTHER" id="PTHR11735">
    <property type="entry name" value="TRNA N6-ADENOSINE THREONYLCARBAMOYLTRANSFERASE"/>
    <property type="match status" value="1"/>
</dbReference>
<proteinExistence type="inferred from homology"/>
<dbReference type="FunFam" id="3.30.420.40:FF:000040">
    <property type="entry name" value="tRNA N6-adenosine threonylcarbamoyltransferase"/>
    <property type="match status" value="1"/>
</dbReference>
<dbReference type="Pfam" id="PF00814">
    <property type="entry name" value="TsaD"/>
    <property type="match status" value="2"/>
</dbReference>
<comment type="caution">
    <text evidence="10">The sequence shown here is derived from an EMBL/GenBank/DDBJ whole genome shotgun (WGS) entry which is preliminary data.</text>
</comment>
<evidence type="ECO:0000313" key="11">
    <source>
        <dbReference type="Proteomes" id="UP000230731"/>
    </source>
</evidence>
<keyword evidence="4" id="KW-0819">tRNA processing</keyword>
<dbReference type="NCBIfam" id="TIGR03723">
    <property type="entry name" value="T6A_TsaD_YgjD"/>
    <property type="match status" value="1"/>
</dbReference>
<dbReference type="PANTHER" id="PTHR11735:SF6">
    <property type="entry name" value="TRNA N6-ADENOSINE THREONYLCARBAMOYLTRANSFERASE, MITOCHONDRIAL"/>
    <property type="match status" value="1"/>
</dbReference>
<dbReference type="EC" id="2.3.1.234" evidence="1"/>
<dbReference type="Proteomes" id="UP000230731">
    <property type="component" value="Unassembled WGS sequence"/>
</dbReference>
<dbReference type="CDD" id="cd24133">
    <property type="entry name" value="ASKHA_NBD_TsaD_bac"/>
    <property type="match status" value="1"/>
</dbReference>
<dbReference type="Gene3D" id="3.30.420.40">
    <property type="match status" value="2"/>
</dbReference>
<evidence type="ECO:0000256" key="3">
    <source>
        <dbReference type="ARBA" id="ARBA00022679"/>
    </source>
</evidence>
<evidence type="ECO:0000256" key="6">
    <source>
        <dbReference type="ARBA" id="ARBA00023004"/>
    </source>
</evidence>
<dbReference type="SUPFAM" id="SSF53067">
    <property type="entry name" value="Actin-like ATPase domain"/>
    <property type="match status" value="2"/>
</dbReference>